<dbReference type="Proteomes" id="UP000478463">
    <property type="component" value="Chromosome"/>
</dbReference>
<sequence>MTTWGMLIDLKRCAGCGACVVACQLQNNQGPGVSWVKLDTVEWGEAAGEAGRAYLPHACMHCENPECVSVCPTGASQKLDDGVVIVDYDACITCGYCMSACPYGARVLNEGKGNYFGEYAQAPYEAYGVQRSRVVEKCIFCRERAEEGLPVACVLNCPAHARFFGDLDDPESDVSKRIAQGDAVRVDETSFYYVPMNGMDESLLPTAAGGAYAESSKAAPGIDPVAATIGVAAVAAVGVGVGVGVKKSKDKAKAQAKADEAKSE</sequence>
<dbReference type="EMBL" id="CP063310">
    <property type="protein sequence ID" value="QOS69189.1"/>
    <property type="molecule type" value="Genomic_DNA"/>
</dbReference>
<dbReference type="InterPro" id="IPR017900">
    <property type="entry name" value="4Fe4S_Fe_S_CS"/>
</dbReference>
<dbReference type="PANTHER" id="PTHR43177">
    <property type="entry name" value="PROTEIN NRFC"/>
    <property type="match status" value="1"/>
</dbReference>
<dbReference type="PANTHER" id="PTHR43177:SF3">
    <property type="entry name" value="PROTEIN NRFC HOMOLOG"/>
    <property type="match status" value="1"/>
</dbReference>
<keyword evidence="1" id="KW-0004">4Fe-4S</keyword>
<evidence type="ECO:0000259" key="5">
    <source>
        <dbReference type="PROSITE" id="PS51379"/>
    </source>
</evidence>
<protein>
    <submittedName>
        <fullName evidence="6">4Fe-4S dicluster domain-containing protein</fullName>
    </submittedName>
</protein>
<evidence type="ECO:0000313" key="7">
    <source>
        <dbReference type="Proteomes" id="UP000478463"/>
    </source>
</evidence>
<proteinExistence type="predicted"/>
<dbReference type="PROSITE" id="PS51379">
    <property type="entry name" value="4FE4S_FER_2"/>
    <property type="match status" value="3"/>
</dbReference>
<dbReference type="GO" id="GO:0046872">
    <property type="term" value="F:metal ion binding"/>
    <property type="evidence" value="ECO:0007669"/>
    <property type="project" value="UniProtKB-KW"/>
</dbReference>
<dbReference type="CDD" id="cd10551">
    <property type="entry name" value="PsrB"/>
    <property type="match status" value="1"/>
</dbReference>
<accession>A0A6L7ITW2</accession>
<organism evidence="6 7">
    <name type="scientific">Eggerthella guodeyinii</name>
    <dbReference type="NCBI Taxonomy" id="2690837"/>
    <lineage>
        <taxon>Bacteria</taxon>
        <taxon>Bacillati</taxon>
        <taxon>Actinomycetota</taxon>
        <taxon>Coriobacteriia</taxon>
        <taxon>Eggerthellales</taxon>
        <taxon>Eggerthellaceae</taxon>
        <taxon>Eggerthella</taxon>
    </lineage>
</organism>
<dbReference type="KEGG" id="egd:GS424_004915"/>
<evidence type="ECO:0000256" key="2">
    <source>
        <dbReference type="ARBA" id="ARBA00022723"/>
    </source>
</evidence>
<dbReference type="GO" id="GO:0051539">
    <property type="term" value="F:4 iron, 4 sulfur cluster binding"/>
    <property type="evidence" value="ECO:0007669"/>
    <property type="project" value="UniProtKB-KW"/>
</dbReference>
<dbReference type="InterPro" id="IPR017896">
    <property type="entry name" value="4Fe4S_Fe-S-bd"/>
</dbReference>
<dbReference type="InterPro" id="IPR050954">
    <property type="entry name" value="ET_IronSulfur_Cluster-Binding"/>
</dbReference>
<gene>
    <name evidence="6" type="ORF">GS424_004915</name>
</gene>
<evidence type="ECO:0000313" key="6">
    <source>
        <dbReference type="EMBL" id="QOS69189.1"/>
    </source>
</evidence>
<keyword evidence="4" id="KW-0411">Iron-sulfur</keyword>
<evidence type="ECO:0000256" key="3">
    <source>
        <dbReference type="ARBA" id="ARBA00023004"/>
    </source>
</evidence>
<reference evidence="6 7" key="1">
    <citation type="submission" date="2020-10" db="EMBL/GenBank/DDBJ databases">
        <title>Eggerthella sp. nov., isolated from human feces.</title>
        <authorList>
            <person name="Yajun G."/>
        </authorList>
    </citation>
    <scope>NUCLEOTIDE SEQUENCE [LARGE SCALE GENOMIC DNA]</scope>
    <source>
        <strain evidence="6 7">HF-1101</strain>
    </source>
</reference>
<feature type="domain" description="4Fe-4S ferredoxin-type" evidence="5">
    <location>
        <begin position="51"/>
        <end position="81"/>
    </location>
</feature>
<dbReference type="AlphaFoldDB" id="A0A6L7ITW2"/>
<dbReference type="Pfam" id="PF12797">
    <property type="entry name" value="Fer4_2"/>
    <property type="match status" value="1"/>
</dbReference>
<name>A0A6L7ITW2_9ACTN</name>
<keyword evidence="2" id="KW-0479">Metal-binding</keyword>
<dbReference type="Pfam" id="PF13247">
    <property type="entry name" value="Fer4_11"/>
    <property type="match status" value="2"/>
</dbReference>
<evidence type="ECO:0000256" key="4">
    <source>
        <dbReference type="ARBA" id="ARBA00023014"/>
    </source>
</evidence>
<feature type="domain" description="4Fe-4S ferredoxin-type" evidence="5">
    <location>
        <begin position="4"/>
        <end position="33"/>
    </location>
</feature>
<dbReference type="SUPFAM" id="SSF54862">
    <property type="entry name" value="4Fe-4S ferredoxins"/>
    <property type="match status" value="1"/>
</dbReference>
<dbReference type="RefSeq" id="WP_114538447.1">
    <property type="nucleotide sequence ID" value="NZ_CP063310.1"/>
</dbReference>
<feature type="domain" description="4Fe-4S ferredoxin-type" evidence="5">
    <location>
        <begin position="82"/>
        <end position="111"/>
    </location>
</feature>
<dbReference type="Gene3D" id="3.30.70.20">
    <property type="match status" value="2"/>
</dbReference>
<keyword evidence="3" id="KW-0408">Iron</keyword>
<dbReference type="PROSITE" id="PS00198">
    <property type="entry name" value="4FE4S_FER_1"/>
    <property type="match status" value="1"/>
</dbReference>
<evidence type="ECO:0000256" key="1">
    <source>
        <dbReference type="ARBA" id="ARBA00022485"/>
    </source>
</evidence>